<organism evidence="1">
    <name type="scientific">bioreactor metagenome</name>
    <dbReference type="NCBI Taxonomy" id="1076179"/>
    <lineage>
        <taxon>unclassified sequences</taxon>
        <taxon>metagenomes</taxon>
        <taxon>ecological metagenomes</taxon>
    </lineage>
</organism>
<comment type="caution">
    <text evidence="1">The sequence shown here is derived from an EMBL/GenBank/DDBJ whole genome shotgun (WGS) entry which is preliminary data.</text>
</comment>
<dbReference type="AntiFam" id="ANF00168">
    <property type="entry name" value="Shadow ORF (opposite smc)"/>
</dbReference>
<reference evidence="1" key="1">
    <citation type="submission" date="2019-08" db="EMBL/GenBank/DDBJ databases">
        <authorList>
            <person name="Kucharzyk K."/>
            <person name="Murdoch R.W."/>
            <person name="Higgins S."/>
            <person name="Loffler F."/>
        </authorList>
    </citation>
    <scope>NUCLEOTIDE SEQUENCE</scope>
</reference>
<dbReference type="AntiFam" id="ANF00091">
    <property type="entry name" value="Shadow ORF (opposite smc)"/>
</dbReference>
<sequence length="61" mass="6742">MKGDLGLARRLFADRPLKEQVALAADAQAVRAAVPQRPAQRVKQVALAAAVRPDDRREPRR</sequence>
<dbReference type="EMBL" id="VSSQ01011510">
    <property type="protein sequence ID" value="MPM47014.1"/>
    <property type="molecule type" value="Genomic_DNA"/>
</dbReference>
<protein>
    <submittedName>
        <fullName evidence="1">Uncharacterized protein</fullName>
    </submittedName>
</protein>
<proteinExistence type="predicted"/>
<gene>
    <name evidence="1" type="ORF">SDC9_93722</name>
</gene>
<dbReference type="AlphaFoldDB" id="A0A645ABF1"/>
<accession>A0A645ABF1</accession>
<name>A0A645ABF1_9ZZZZ</name>
<evidence type="ECO:0000313" key="1">
    <source>
        <dbReference type="EMBL" id="MPM47014.1"/>
    </source>
</evidence>